<dbReference type="Gene3D" id="3.40.1190.10">
    <property type="entry name" value="Mur-like, catalytic domain"/>
    <property type="match status" value="1"/>
</dbReference>
<evidence type="ECO:0000259" key="5">
    <source>
        <dbReference type="Pfam" id="PF02875"/>
    </source>
</evidence>
<feature type="transmembrane region" description="Helical" evidence="4">
    <location>
        <begin position="6"/>
        <end position="30"/>
    </location>
</feature>
<dbReference type="EMBL" id="DVFJ01000006">
    <property type="protein sequence ID" value="HIQ70920.1"/>
    <property type="molecule type" value="Genomic_DNA"/>
</dbReference>
<keyword evidence="4" id="KW-1133">Transmembrane helix</keyword>
<evidence type="ECO:0000256" key="1">
    <source>
        <dbReference type="ARBA" id="ARBA00022598"/>
    </source>
</evidence>
<sequence length="530" mass="56626">MTTLLSGALCAFVTALLSALGSALAARRLLHFMQLESYQLPGYFKTLRRNAARAFAPGLLLAAAGAAACALALWLSDSARGWAAAGAWLLVAVAGAALRAAQRGTKAKKPLVFTPRMKRLQAMTLAVCLALGLLCLALLGPAGLAALPLLLPLQVALAALCAQPIERHINMGFFRDAQRRLDARPGLIRIGITGSYGKTSTKFLLGTILSERYNVLVTPSSFNTPMGVTRIIRERLQAYHEVFIAEMGARHVGDIAELVELVHPTVGLLTSVGPQHLDTFGTLENIKKTKYELIEGLPADGLAVFARDGAICEELYARCTLARKRLAGEGVRVENLTVGPFGSRFELVEGDARVSCETKLLGEHAIGNLLLCAETARGLGLSLEEIARGVRKCSPVEHRLQLIGGKGGVTVIDDAFNSNPRGAQAALRVLARFPKRRIIVTPGMVELGGEEDAFNEAFGREMAGSVDVAILVGRRHTAPIRKGLLEAGFDERCLHVVGSLEESTQVLGALVRAGDTVLYENDLPDNYSEG</sequence>
<keyword evidence="4" id="KW-0812">Transmembrane</keyword>
<dbReference type="Pfam" id="PF08245">
    <property type="entry name" value="Mur_ligase_M"/>
    <property type="match status" value="1"/>
</dbReference>
<dbReference type="SUPFAM" id="SSF53623">
    <property type="entry name" value="MurD-like peptide ligases, catalytic domain"/>
    <property type="match status" value="1"/>
</dbReference>
<keyword evidence="2" id="KW-0547">Nucleotide-binding</keyword>
<organism evidence="7 8">
    <name type="scientific">Candidatus Onthenecus intestinigallinarum</name>
    <dbReference type="NCBI Taxonomy" id="2840875"/>
    <lineage>
        <taxon>Bacteria</taxon>
        <taxon>Bacillati</taxon>
        <taxon>Bacillota</taxon>
        <taxon>Clostridia</taxon>
        <taxon>Eubacteriales</taxon>
        <taxon>Candidatus Onthenecus</taxon>
    </lineage>
</organism>
<dbReference type="AlphaFoldDB" id="A0A9D0ZAG5"/>
<comment type="caution">
    <text evidence="7">The sequence shown here is derived from an EMBL/GenBank/DDBJ whole genome shotgun (WGS) entry which is preliminary data.</text>
</comment>
<feature type="domain" description="Mur ligase central" evidence="6">
    <location>
        <begin position="192"/>
        <end position="374"/>
    </location>
</feature>
<name>A0A9D0ZAG5_9FIRM</name>
<keyword evidence="1 7" id="KW-0436">Ligase</keyword>
<dbReference type="InterPro" id="IPR051046">
    <property type="entry name" value="MurCDEF_CellWall_CoF430Synth"/>
</dbReference>
<dbReference type="Proteomes" id="UP000886887">
    <property type="component" value="Unassembled WGS sequence"/>
</dbReference>
<evidence type="ECO:0000313" key="7">
    <source>
        <dbReference type="EMBL" id="HIQ70920.1"/>
    </source>
</evidence>
<evidence type="ECO:0000256" key="4">
    <source>
        <dbReference type="SAM" id="Phobius"/>
    </source>
</evidence>
<keyword evidence="3" id="KW-0067">ATP-binding</keyword>
<reference evidence="7" key="1">
    <citation type="submission" date="2020-10" db="EMBL/GenBank/DDBJ databases">
        <authorList>
            <person name="Gilroy R."/>
        </authorList>
    </citation>
    <scope>NUCLEOTIDE SEQUENCE</scope>
    <source>
        <strain evidence="7">ChiSxjej2B14-6234</strain>
    </source>
</reference>
<dbReference type="InterPro" id="IPR004101">
    <property type="entry name" value="Mur_ligase_C"/>
</dbReference>
<dbReference type="PANTHER" id="PTHR43024:SF1">
    <property type="entry name" value="UDP-N-ACETYLMURAMOYL-TRIPEPTIDE--D-ALANYL-D-ALANINE LIGASE"/>
    <property type="match status" value="1"/>
</dbReference>
<feature type="transmembrane region" description="Helical" evidence="4">
    <location>
        <begin position="122"/>
        <end position="139"/>
    </location>
</feature>
<accession>A0A9D0ZAG5</accession>
<evidence type="ECO:0000313" key="8">
    <source>
        <dbReference type="Proteomes" id="UP000886887"/>
    </source>
</evidence>
<evidence type="ECO:0000256" key="3">
    <source>
        <dbReference type="ARBA" id="ARBA00022840"/>
    </source>
</evidence>
<feature type="transmembrane region" description="Helical" evidence="4">
    <location>
        <begin position="81"/>
        <end position="101"/>
    </location>
</feature>
<dbReference type="GO" id="GO:0005524">
    <property type="term" value="F:ATP binding"/>
    <property type="evidence" value="ECO:0007669"/>
    <property type="project" value="UniProtKB-KW"/>
</dbReference>
<dbReference type="PANTHER" id="PTHR43024">
    <property type="entry name" value="UDP-N-ACETYLMURAMOYL-TRIPEPTIDE--D-ALANYL-D-ALANINE LIGASE"/>
    <property type="match status" value="1"/>
</dbReference>
<dbReference type="InterPro" id="IPR036565">
    <property type="entry name" value="Mur-like_cat_sf"/>
</dbReference>
<dbReference type="GO" id="GO:0016881">
    <property type="term" value="F:acid-amino acid ligase activity"/>
    <property type="evidence" value="ECO:0007669"/>
    <property type="project" value="InterPro"/>
</dbReference>
<keyword evidence="4" id="KW-0472">Membrane</keyword>
<dbReference type="InterPro" id="IPR013221">
    <property type="entry name" value="Mur_ligase_cen"/>
</dbReference>
<reference evidence="7" key="2">
    <citation type="journal article" date="2021" name="PeerJ">
        <title>Extensive microbial diversity within the chicken gut microbiome revealed by metagenomics and culture.</title>
        <authorList>
            <person name="Gilroy R."/>
            <person name="Ravi A."/>
            <person name="Getino M."/>
            <person name="Pursley I."/>
            <person name="Horton D.L."/>
            <person name="Alikhan N.F."/>
            <person name="Baker D."/>
            <person name="Gharbi K."/>
            <person name="Hall N."/>
            <person name="Watson M."/>
            <person name="Adriaenssens E.M."/>
            <person name="Foster-Nyarko E."/>
            <person name="Jarju S."/>
            <person name="Secka A."/>
            <person name="Antonio M."/>
            <person name="Oren A."/>
            <person name="Chaudhuri R.R."/>
            <person name="La Ragione R."/>
            <person name="Hildebrand F."/>
            <person name="Pallen M.J."/>
        </authorList>
    </citation>
    <scope>NUCLEOTIDE SEQUENCE</scope>
    <source>
        <strain evidence="7">ChiSxjej2B14-6234</strain>
    </source>
</reference>
<feature type="domain" description="Mur ligase C-terminal" evidence="5">
    <location>
        <begin position="398"/>
        <end position="518"/>
    </location>
</feature>
<proteinExistence type="predicted"/>
<dbReference type="Gene3D" id="3.90.190.20">
    <property type="entry name" value="Mur ligase, C-terminal domain"/>
    <property type="match status" value="1"/>
</dbReference>
<dbReference type="InterPro" id="IPR036615">
    <property type="entry name" value="Mur_ligase_C_dom_sf"/>
</dbReference>
<dbReference type="SUPFAM" id="SSF53244">
    <property type="entry name" value="MurD-like peptide ligases, peptide-binding domain"/>
    <property type="match status" value="1"/>
</dbReference>
<gene>
    <name evidence="7" type="ORF">IAB73_01760</name>
</gene>
<dbReference type="Pfam" id="PF02875">
    <property type="entry name" value="Mur_ligase_C"/>
    <property type="match status" value="1"/>
</dbReference>
<evidence type="ECO:0000256" key="2">
    <source>
        <dbReference type="ARBA" id="ARBA00022741"/>
    </source>
</evidence>
<feature type="transmembrane region" description="Helical" evidence="4">
    <location>
        <begin position="51"/>
        <end position="75"/>
    </location>
</feature>
<protein>
    <submittedName>
        <fullName evidence="7">UDP-N-acetylmuramoyl-tripeptide--D-alanyl-D-alanine ligase</fullName>
    </submittedName>
</protein>
<evidence type="ECO:0000259" key="6">
    <source>
        <dbReference type="Pfam" id="PF08245"/>
    </source>
</evidence>